<dbReference type="HOGENOM" id="CLU_134901_0_0_7"/>
<evidence type="ECO:0008006" key="3">
    <source>
        <dbReference type="Google" id="ProtNLM"/>
    </source>
</evidence>
<dbReference type="STRING" id="345632.GPICK_13190"/>
<dbReference type="AlphaFoldDB" id="A0A0B5BCE0"/>
<proteinExistence type="predicted"/>
<evidence type="ECO:0000313" key="1">
    <source>
        <dbReference type="EMBL" id="AJE04182.1"/>
    </source>
</evidence>
<dbReference type="Pfam" id="PF05258">
    <property type="entry name" value="DciA"/>
    <property type="match status" value="1"/>
</dbReference>
<dbReference type="OrthoDB" id="9814233at2"/>
<dbReference type="KEGG" id="gpi:GPICK_13190"/>
<name>A0A0B5BCE0_9BACT</name>
<dbReference type="PANTHER" id="PTHR36456">
    <property type="entry name" value="UPF0232 PROTEIN SCO3875"/>
    <property type="match status" value="1"/>
</dbReference>
<organism evidence="1 2">
    <name type="scientific">Geobacter pickeringii</name>
    <dbReference type="NCBI Taxonomy" id="345632"/>
    <lineage>
        <taxon>Bacteria</taxon>
        <taxon>Pseudomonadati</taxon>
        <taxon>Thermodesulfobacteriota</taxon>
        <taxon>Desulfuromonadia</taxon>
        <taxon>Geobacterales</taxon>
        <taxon>Geobacteraceae</taxon>
        <taxon>Geobacter</taxon>
    </lineage>
</organism>
<evidence type="ECO:0000313" key="2">
    <source>
        <dbReference type="Proteomes" id="UP000057609"/>
    </source>
</evidence>
<gene>
    <name evidence="1" type="ORF">GPICK_13190</name>
</gene>
<protein>
    <recommendedName>
        <fullName evidence="3">RNA-binding protein</fullName>
    </recommendedName>
</protein>
<dbReference type="InterPro" id="IPR007922">
    <property type="entry name" value="DciA-like"/>
</dbReference>
<dbReference type="PANTHER" id="PTHR36456:SF1">
    <property type="entry name" value="UPF0232 PROTEIN SCO3875"/>
    <property type="match status" value="1"/>
</dbReference>
<dbReference type="EMBL" id="CP009788">
    <property type="protein sequence ID" value="AJE04182.1"/>
    <property type="molecule type" value="Genomic_DNA"/>
</dbReference>
<keyword evidence="2" id="KW-1185">Reference proteome</keyword>
<accession>A0A0B5BCE0</accession>
<dbReference type="Proteomes" id="UP000057609">
    <property type="component" value="Chromosome"/>
</dbReference>
<sequence>MGEKRPRMPRPRAVADLLADALRGKPAEKRLKEGRIWLHWEGAVGPQIAGHARPVSFRDGVLTVAVASAPWMQELNFLKRTLVERLNILIGEPVVREIFLKTGKIDKPQPPAPSPPPLRELTVQELDRVATEAAAIDDPDLRAAFSRLMSRHLALTPPK</sequence>
<reference evidence="1 2" key="1">
    <citation type="journal article" date="2015" name="Genome Announc.">
        <title>Complete Genome of Geobacter pickeringii G13T, a Metal-Reducing Isolate from Sedimentary Kaolin Deposits.</title>
        <authorList>
            <person name="Badalamenti J.P."/>
            <person name="Bond D.R."/>
        </authorList>
    </citation>
    <scope>NUCLEOTIDE SEQUENCE [LARGE SCALE GENOMIC DNA]</scope>
    <source>
        <strain evidence="1 2">G13</strain>
    </source>
</reference>